<evidence type="ECO:0000256" key="3">
    <source>
        <dbReference type="ARBA" id="ARBA00022989"/>
    </source>
</evidence>
<dbReference type="InterPro" id="IPR036259">
    <property type="entry name" value="MFS_trans_sf"/>
</dbReference>
<evidence type="ECO:0000256" key="4">
    <source>
        <dbReference type="ARBA" id="ARBA00023136"/>
    </source>
</evidence>
<protein>
    <recommendedName>
        <fullName evidence="8">Major facilitator superfamily (MFS) profile domain-containing protein</fullName>
    </recommendedName>
</protein>
<dbReference type="OrthoDB" id="2351791at2759"/>
<dbReference type="Gene3D" id="1.20.1250.20">
    <property type="entry name" value="MFS general substrate transporter like domains"/>
    <property type="match status" value="1"/>
</dbReference>
<keyword evidence="3 5" id="KW-1133">Transmembrane helix</keyword>
<keyword evidence="2 5" id="KW-0812">Transmembrane</keyword>
<dbReference type="AlphaFoldDB" id="A0A397G5F3"/>
<proteinExistence type="predicted"/>
<dbReference type="GeneID" id="38122870"/>
<gene>
    <name evidence="6" type="ORF">CDV56_100896</name>
</gene>
<keyword evidence="7" id="KW-1185">Reference proteome</keyword>
<comment type="caution">
    <text evidence="6">The sequence shown here is derived from an EMBL/GenBank/DDBJ whole genome shotgun (WGS) entry which is preliminary data.</text>
</comment>
<dbReference type="Proteomes" id="UP000215305">
    <property type="component" value="Unassembled WGS sequence"/>
</dbReference>
<feature type="transmembrane region" description="Helical" evidence="5">
    <location>
        <begin position="90"/>
        <end position="113"/>
    </location>
</feature>
<accession>A0A397G5F3</accession>
<dbReference type="VEuPathDB" id="FungiDB:CDV56_100896"/>
<comment type="subcellular location">
    <subcellularLocation>
        <location evidence="1">Membrane</location>
        <topology evidence="1">Multi-pass membrane protein</topology>
    </subcellularLocation>
</comment>
<dbReference type="GO" id="GO:0005886">
    <property type="term" value="C:plasma membrane"/>
    <property type="evidence" value="ECO:0007669"/>
    <property type="project" value="TreeGrafter"/>
</dbReference>
<evidence type="ECO:0000256" key="5">
    <source>
        <dbReference type="SAM" id="Phobius"/>
    </source>
</evidence>
<dbReference type="GO" id="GO:0022857">
    <property type="term" value="F:transmembrane transporter activity"/>
    <property type="evidence" value="ECO:0007669"/>
    <property type="project" value="TreeGrafter"/>
</dbReference>
<feature type="transmembrane region" description="Helical" evidence="5">
    <location>
        <begin position="28"/>
        <end position="49"/>
    </location>
</feature>
<organism evidence="6 7">
    <name type="scientific">Aspergillus thermomutatus</name>
    <name type="common">Neosartorya pseudofischeri</name>
    <dbReference type="NCBI Taxonomy" id="41047"/>
    <lineage>
        <taxon>Eukaryota</taxon>
        <taxon>Fungi</taxon>
        <taxon>Dikarya</taxon>
        <taxon>Ascomycota</taxon>
        <taxon>Pezizomycotina</taxon>
        <taxon>Eurotiomycetes</taxon>
        <taxon>Eurotiomycetidae</taxon>
        <taxon>Eurotiales</taxon>
        <taxon>Aspergillaceae</taxon>
        <taxon>Aspergillus</taxon>
        <taxon>Aspergillus subgen. Fumigati</taxon>
    </lineage>
</organism>
<evidence type="ECO:0000256" key="2">
    <source>
        <dbReference type="ARBA" id="ARBA00022692"/>
    </source>
</evidence>
<evidence type="ECO:0008006" key="8">
    <source>
        <dbReference type="Google" id="ProtNLM"/>
    </source>
</evidence>
<dbReference type="PANTHER" id="PTHR23501">
    <property type="entry name" value="MAJOR FACILITATOR SUPERFAMILY"/>
    <property type="match status" value="1"/>
</dbReference>
<feature type="transmembrane region" description="Helical" evidence="5">
    <location>
        <begin position="56"/>
        <end position="78"/>
    </location>
</feature>
<sequence length="146" mass="15603">MTPPESFTVAPSAMVVGILTTRWGHYRWAMWLGWLLSMLSVGLISYIKVDTSIPACIFLNIVPGIGLGLLSPLLGFAIQASATSNTLPIAAGMFSFLRAMGQAIGVAIGGVVFQDRMYHNLLKYPSLTPIASEYSQDAAGLVQAIK</sequence>
<evidence type="ECO:0000256" key="1">
    <source>
        <dbReference type="ARBA" id="ARBA00004141"/>
    </source>
</evidence>
<dbReference type="EMBL" id="NKHU02000256">
    <property type="protein sequence ID" value="RHZ46252.1"/>
    <property type="molecule type" value="Genomic_DNA"/>
</dbReference>
<reference evidence="6" key="1">
    <citation type="submission" date="2018-08" db="EMBL/GenBank/DDBJ databases">
        <title>Draft genome sequence of azole-resistant Aspergillus thermomutatus (Neosartorya pseudofischeri) strain HMR AF 39, isolated from a human nasal aspirate.</title>
        <authorList>
            <person name="Parent-Michaud M."/>
            <person name="Dufresne P.J."/>
            <person name="Fournier E."/>
            <person name="Martineau C."/>
            <person name="Moreira S."/>
            <person name="Perkins V."/>
            <person name="De Repentigny L."/>
            <person name="Dufresne S.F."/>
        </authorList>
    </citation>
    <scope>NUCLEOTIDE SEQUENCE [LARGE SCALE GENOMIC DNA]</scope>
    <source>
        <strain evidence="6">HMR AF 39</strain>
    </source>
</reference>
<name>A0A397G5F3_ASPTH</name>
<dbReference type="SUPFAM" id="SSF103473">
    <property type="entry name" value="MFS general substrate transporter"/>
    <property type="match status" value="1"/>
</dbReference>
<evidence type="ECO:0000313" key="6">
    <source>
        <dbReference type="EMBL" id="RHZ46252.1"/>
    </source>
</evidence>
<dbReference type="PANTHER" id="PTHR23501:SF59">
    <property type="entry name" value="MAJOR FACILITATOR SUPERFAMILY (MFS) PROFILE DOMAIN-CONTAINING PROTEIN-RELATED"/>
    <property type="match status" value="1"/>
</dbReference>
<dbReference type="RefSeq" id="XP_026611072.1">
    <property type="nucleotide sequence ID" value="XM_026754515.1"/>
</dbReference>
<keyword evidence="4 5" id="KW-0472">Membrane</keyword>
<evidence type="ECO:0000313" key="7">
    <source>
        <dbReference type="Proteomes" id="UP000215305"/>
    </source>
</evidence>